<proteinExistence type="predicted"/>
<dbReference type="RefSeq" id="WP_390363281.1">
    <property type="nucleotide sequence ID" value="NZ_JBHTKJ010000041.1"/>
</dbReference>
<feature type="domain" description="Sporulation stage II protein D amidase enhancer LytB N-terminal" evidence="1">
    <location>
        <begin position="122"/>
        <end position="202"/>
    </location>
</feature>
<comment type="caution">
    <text evidence="2">The sequence shown here is derived from an EMBL/GenBank/DDBJ whole genome shotgun (WGS) entry which is preliminary data.</text>
</comment>
<sequence>MRYFLIIFTLLFLFVFPDSTKAEDMVTVKLVNYIGESSHVYFQLKGDYFALDPTLSLKEGVNYKLTIDGDESLVLQGAGKKQEINVPFILIPQSYKDEHRIYVNNRPYLGAMEFGIENKEFIRPVNQLPLEDYLKGVVPFEVFPNWGLETLKAQALAARTYAVSRIAEIIDDTIRFQVYGGYTWYENTTKAVEETQGEVITYQDQLINAFYSASNGGITENNANVWDGKPMPYFPIKKDPYDPIHPWEFVLHQTQVLLEDMDWYNSNWWNKIEEKDQAITTSMKQWLKRNGYPGDIKIVSIPRFEISNQKLDSNRSVKGSITVEFLHRLMEGTVLFEQLALEDAALDHIRPLIGGTTFKSYLIDNLEENEEMYTLKGKGFGHGVGMSQWGSHIMGQQGKTYEEIIQFYFPKTSITNWVTE</sequence>
<keyword evidence="3" id="KW-1185">Reference proteome</keyword>
<dbReference type="Proteomes" id="UP001597040">
    <property type="component" value="Unassembled WGS sequence"/>
</dbReference>
<dbReference type="InterPro" id="IPR013693">
    <property type="entry name" value="SpoIID/LytB_N"/>
</dbReference>
<protein>
    <submittedName>
        <fullName evidence="2">SpoIID/LytB domain-containing protein</fullName>
    </submittedName>
</protein>
<reference evidence="3" key="1">
    <citation type="journal article" date="2019" name="Int. J. Syst. Evol. Microbiol.">
        <title>The Global Catalogue of Microorganisms (GCM) 10K type strain sequencing project: providing services to taxonomists for standard genome sequencing and annotation.</title>
        <authorList>
            <consortium name="The Broad Institute Genomics Platform"/>
            <consortium name="The Broad Institute Genome Sequencing Center for Infectious Disease"/>
            <person name="Wu L."/>
            <person name="Ma J."/>
        </authorList>
    </citation>
    <scope>NUCLEOTIDE SEQUENCE [LARGE SCALE GENOMIC DNA]</scope>
    <source>
        <strain evidence="3">CCUG 56754</strain>
    </source>
</reference>
<dbReference type="EMBL" id="JBHTKJ010000041">
    <property type="protein sequence ID" value="MFD1039624.1"/>
    <property type="molecule type" value="Genomic_DNA"/>
</dbReference>
<accession>A0ABW3LRH3</accession>
<gene>
    <name evidence="2" type="ORF">ACFQ3N_14640</name>
</gene>
<dbReference type="PANTHER" id="PTHR30032">
    <property type="entry name" value="N-ACETYLMURAMOYL-L-ALANINE AMIDASE-RELATED"/>
    <property type="match status" value="1"/>
</dbReference>
<dbReference type="InterPro" id="IPR051922">
    <property type="entry name" value="Bact_Sporulation_Assoc"/>
</dbReference>
<evidence type="ECO:0000313" key="2">
    <source>
        <dbReference type="EMBL" id="MFD1039624.1"/>
    </source>
</evidence>
<dbReference type="InterPro" id="IPR013486">
    <property type="entry name" value="SpoIID/LytB"/>
</dbReference>
<dbReference type="PANTHER" id="PTHR30032:SF4">
    <property type="entry name" value="AMIDASE ENHANCER"/>
    <property type="match status" value="1"/>
</dbReference>
<dbReference type="Pfam" id="PF08486">
    <property type="entry name" value="SpoIID"/>
    <property type="match status" value="1"/>
</dbReference>
<evidence type="ECO:0000259" key="1">
    <source>
        <dbReference type="Pfam" id="PF08486"/>
    </source>
</evidence>
<dbReference type="NCBIfam" id="TIGR02669">
    <property type="entry name" value="SpoIID_LytB"/>
    <property type="match status" value="1"/>
</dbReference>
<organism evidence="2 3">
    <name type="scientific">Virgibacillus byunsanensis</name>
    <dbReference type="NCBI Taxonomy" id="570945"/>
    <lineage>
        <taxon>Bacteria</taxon>
        <taxon>Bacillati</taxon>
        <taxon>Bacillota</taxon>
        <taxon>Bacilli</taxon>
        <taxon>Bacillales</taxon>
        <taxon>Bacillaceae</taxon>
        <taxon>Virgibacillus</taxon>
    </lineage>
</organism>
<name>A0ABW3LRH3_9BACI</name>
<evidence type="ECO:0000313" key="3">
    <source>
        <dbReference type="Proteomes" id="UP001597040"/>
    </source>
</evidence>